<evidence type="ECO:0000256" key="9">
    <source>
        <dbReference type="RuleBase" id="RU000461"/>
    </source>
</evidence>
<gene>
    <name evidence="11" type="ORF">SLEP1_g37910</name>
</gene>
<organism evidence="11 12">
    <name type="scientific">Rubroshorea leprosula</name>
    <dbReference type="NCBI Taxonomy" id="152421"/>
    <lineage>
        <taxon>Eukaryota</taxon>
        <taxon>Viridiplantae</taxon>
        <taxon>Streptophyta</taxon>
        <taxon>Embryophyta</taxon>
        <taxon>Tracheophyta</taxon>
        <taxon>Spermatophyta</taxon>
        <taxon>Magnoliopsida</taxon>
        <taxon>eudicotyledons</taxon>
        <taxon>Gunneridae</taxon>
        <taxon>Pentapetalae</taxon>
        <taxon>rosids</taxon>
        <taxon>malvids</taxon>
        <taxon>Malvales</taxon>
        <taxon>Dipterocarpaceae</taxon>
        <taxon>Rubroshorea</taxon>
    </lineage>
</organism>
<dbReference type="Proteomes" id="UP001054252">
    <property type="component" value="Unassembled WGS sequence"/>
</dbReference>
<comment type="similarity">
    <text evidence="2 9">Belongs to the cytochrome P450 family.</text>
</comment>
<dbReference type="GO" id="GO:0016705">
    <property type="term" value="F:oxidoreductase activity, acting on paired donors, with incorporation or reduction of molecular oxygen"/>
    <property type="evidence" value="ECO:0007669"/>
    <property type="project" value="InterPro"/>
</dbReference>
<dbReference type="PRINTS" id="PR00463">
    <property type="entry name" value="EP450I"/>
</dbReference>
<comment type="caution">
    <text evidence="11">The sequence shown here is derived from an EMBL/GenBank/DDBJ whole genome shotgun (WGS) entry which is preliminary data.</text>
</comment>
<protein>
    <recommendedName>
        <fullName evidence="13">Cytochrome P450</fullName>
    </recommendedName>
</protein>
<keyword evidence="10" id="KW-0732">Signal</keyword>
<dbReference type="Pfam" id="PF00067">
    <property type="entry name" value="p450"/>
    <property type="match status" value="1"/>
</dbReference>
<dbReference type="EMBL" id="BPVZ01000081">
    <property type="protein sequence ID" value="GKV28924.1"/>
    <property type="molecule type" value="Genomic_DNA"/>
</dbReference>
<dbReference type="Gene3D" id="1.10.630.10">
    <property type="entry name" value="Cytochrome P450"/>
    <property type="match status" value="1"/>
</dbReference>
<dbReference type="GO" id="GO:0020037">
    <property type="term" value="F:heme binding"/>
    <property type="evidence" value="ECO:0007669"/>
    <property type="project" value="InterPro"/>
</dbReference>
<dbReference type="PANTHER" id="PTHR24296">
    <property type="entry name" value="CYTOCHROME P450"/>
    <property type="match status" value="1"/>
</dbReference>
<dbReference type="CDD" id="cd11064">
    <property type="entry name" value="CYP86A"/>
    <property type="match status" value="1"/>
</dbReference>
<keyword evidence="7 9" id="KW-0503">Monooxygenase</keyword>
<evidence type="ECO:0000256" key="3">
    <source>
        <dbReference type="ARBA" id="ARBA00022617"/>
    </source>
</evidence>
<comment type="cofactor">
    <cofactor evidence="1 8">
        <name>heme</name>
        <dbReference type="ChEBI" id="CHEBI:30413"/>
    </cofactor>
</comment>
<evidence type="ECO:0000313" key="11">
    <source>
        <dbReference type="EMBL" id="GKV28924.1"/>
    </source>
</evidence>
<evidence type="ECO:0000256" key="8">
    <source>
        <dbReference type="PIRSR" id="PIRSR602401-1"/>
    </source>
</evidence>
<dbReference type="GO" id="GO:0004497">
    <property type="term" value="F:monooxygenase activity"/>
    <property type="evidence" value="ECO:0007669"/>
    <property type="project" value="UniProtKB-KW"/>
</dbReference>
<name>A0AAV5KW60_9ROSI</name>
<keyword evidence="3 8" id="KW-0349">Heme</keyword>
<evidence type="ECO:0000256" key="10">
    <source>
        <dbReference type="SAM" id="SignalP"/>
    </source>
</evidence>
<evidence type="ECO:0000256" key="7">
    <source>
        <dbReference type="ARBA" id="ARBA00023033"/>
    </source>
</evidence>
<feature type="signal peptide" evidence="10">
    <location>
        <begin position="1"/>
        <end position="26"/>
    </location>
</feature>
<keyword evidence="4 8" id="KW-0479">Metal-binding</keyword>
<proteinExistence type="inferred from homology"/>
<evidence type="ECO:0008006" key="13">
    <source>
        <dbReference type="Google" id="ProtNLM"/>
    </source>
</evidence>
<accession>A0AAV5KW60</accession>
<evidence type="ECO:0000256" key="2">
    <source>
        <dbReference type="ARBA" id="ARBA00010617"/>
    </source>
</evidence>
<keyword evidence="6 8" id="KW-0408">Iron</keyword>
<dbReference type="GO" id="GO:0005506">
    <property type="term" value="F:iron ion binding"/>
    <property type="evidence" value="ECO:0007669"/>
    <property type="project" value="InterPro"/>
</dbReference>
<evidence type="ECO:0000256" key="1">
    <source>
        <dbReference type="ARBA" id="ARBA00001971"/>
    </source>
</evidence>
<dbReference type="GO" id="GO:0006629">
    <property type="term" value="P:lipid metabolic process"/>
    <property type="evidence" value="ECO:0007669"/>
    <property type="project" value="UniProtKB-ARBA"/>
</dbReference>
<feature type="chain" id="PRO_5043439448" description="Cytochrome P450" evidence="10">
    <location>
        <begin position="27"/>
        <end position="505"/>
    </location>
</feature>
<dbReference type="InterPro" id="IPR017972">
    <property type="entry name" value="Cyt_P450_CS"/>
</dbReference>
<evidence type="ECO:0000256" key="4">
    <source>
        <dbReference type="ARBA" id="ARBA00022723"/>
    </source>
</evidence>
<feature type="binding site" description="axial binding residue" evidence="8">
    <location>
        <position position="448"/>
    </location>
    <ligand>
        <name>heme</name>
        <dbReference type="ChEBI" id="CHEBI:30413"/>
    </ligand>
    <ligandPart>
        <name>Fe</name>
        <dbReference type="ChEBI" id="CHEBI:18248"/>
    </ligandPart>
</feature>
<dbReference type="AlphaFoldDB" id="A0AAV5KW60"/>
<evidence type="ECO:0000256" key="5">
    <source>
        <dbReference type="ARBA" id="ARBA00023002"/>
    </source>
</evidence>
<dbReference type="InterPro" id="IPR036396">
    <property type="entry name" value="Cyt_P450_sf"/>
</dbReference>
<dbReference type="InterPro" id="IPR002401">
    <property type="entry name" value="Cyt_P450_E_grp-I"/>
</dbReference>
<sequence length="505" mass="58458">MEVFSFLCLLFLLLLFLFLYRHRSTSNPKTHGRHKGFQTYPLIGALPDFLRNRNRFLDWTTQVLGDCPTNTSPFYRPGNIHGVITANPTNVEHILKTNFENYPKGERFIVLLQDFFGKGIFNSDGEIWRLQRKTASYEFNTKSLRIFIMENVRVELYTRLIPMLTEAEEAHRILDLQDILERFAFDNICKLAFNFDPGCLGSTGKTGREFMLAFENAATLSAGRFLYAVPFLWRVKKALNIGSEATLMKSISIVHEFADTIIRNRLESRVHNNEEDLLSRFIGKDENSPGFLRDIIISFILAGRDTTSSTLSWFFWLLCFNPEVEQSILKELKEIRKRNRKRIGDSYSIEELRDMNYLHAAISETMRLYPPVPVDTKACLNDDVLPDGTFVGKGWFVTYHTYAMGRMPKIWGEDCYEFRPERWLDEKGIVKQESPFRFPVFHAGPRMCLGKDMAYIQMKSIAASVMERFSVEVPEKEKSGGHLLSLTLRMKGGLPVKVRERILLD</sequence>
<keyword evidence="5 9" id="KW-0560">Oxidoreductase</keyword>
<dbReference type="PROSITE" id="PS00086">
    <property type="entry name" value="CYTOCHROME_P450"/>
    <property type="match status" value="1"/>
</dbReference>
<dbReference type="InterPro" id="IPR001128">
    <property type="entry name" value="Cyt_P450"/>
</dbReference>
<keyword evidence="12" id="KW-1185">Reference proteome</keyword>
<evidence type="ECO:0000256" key="6">
    <source>
        <dbReference type="ARBA" id="ARBA00023004"/>
    </source>
</evidence>
<evidence type="ECO:0000313" key="12">
    <source>
        <dbReference type="Proteomes" id="UP001054252"/>
    </source>
</evidence>
<dbReference type="PRINTS" id="PR00385">
    <property type="entry name" value="P450"/>
</dbReference>
<dbReference type="SUPFAM" id="SSF48264">
    <property type="entry name" value="Cytochrome P450"/>
    <property type="match status" value="1"/>
</dbReference>
<reference evidence="11 12" key="1">
    <citation type="journal article" date="2021" name="Commun. Biol.">
        <title>The genome of Shorea leprosula (Dipterocarpaceae) highlights the ecological relevance of drought in aseasonal tropical rainforests.</title>
        <authorList>
            <person name="Ng K.K.S."/>
            <person name="Kobayashi M.J."/>
            <person name="Fawcett J.A."/>
            <person name="Hatakeyama M."/>
            <person name="Paape T."/>
            <person name="Ng C.H."/>
            <person name="Ang C.C."/>
            <person name="Tnah L.H."/>
            <person name="Lee C.T."/>
            <person name="Nishiyama T."/>
            <person name="Sese J."/>
            <person name="O'Brien M.J."/>
            <person name="Copetti D."/>
            <person name="Mohd Noor M.I."/>
            <person name="Ong R.C."/>
            <person name="Putra M."/>
            <person name="Sireger I.Z."/>
            <person name="Indrioko S."/>
            <person name="Kosugi Y."/>
            <person name="Izuno A."/>
            <person name="Isagi Y."/>
            <person name="Lee S.L."/>
            <person name="Shimizu K.K."/>
        </authorList>
    </citation>
    <scope>NUCLEOTIDE SEQUENCE [LARGE SCALE GENOMIC DNA]</scope>
    <source>
        <strain evidence="11">214</strain>
    </source>
</reference>